<name>A0A1Y6D1I0_9GAMM</name>
<sequence length="324" mass="36087">MPHFLGAWFDPAQSPDAILLEQVRAAAIERAVDKTDPRLRALDHYRERLHTPVARALSHVIGLVDRLPAPVEISPGQYGHDPRLKTLFASAEHLGEVLGRFQGVREYLAQRPGPAPDDIYGLLATAKREKQILGMALEDGLVRRDVLQTAISFEDHQYFAPSDSEAAARAALTTLAFDFLLLQARQAIAAHKTRRGELTRQRQRLRRRLLSPDADPAAVAGLEADIAAIDEELGCFSGIELGLEDSLRHVESLLGEAERWLTVQPFRMSLDYRNVQTTVSEVLEMSEAAALDGTRRIVLFGRIPRRQLPEPKDMLKLGRAYLGT</sequence>
<organism evidence="1 2">
    <name type="scientific">Methylomagnum ishizawai</name>
    <dbReference type="NCBI Taxonomy" id="1760988"/>
    <lineage>
        <taxon>Bacteria</taxon>
        <taxon>Pseudomonadati</taxon>
        <taxon>Pseudomonadota</taxon>
        <taxon>Gammaproteobacteria</taxon>
        <taxon>Methylococcales</taxon>
        <taxon>Methylococcaceae</taxon>
        <taxon>Methylomagnum</taxon>
    </lineage>
</organism>
<reference evidence="1 2" key="1">
    <citation type="submission" date="2016-12" db="EMBL/GenBank/DDBJ databases">
        <authorList>
            <person name="Song W.-J."/>
            <person name="Kurnit D.M."/>
        </authorList>
    </citation>
    <scope>NUCLEOTIDE SEQUENCE [LARGE SCALE GENOMIC DNA]</scope>
    <source>
        <strain evidence="1 2">175</strain>
    </source>
</reference>
<dbReference type="OrthoDB" id="8557243at2"/>
<accession>A0A1Y6D1I0</accession>
<keyword evidence="2" id="KW-1185">Reference proteome</keyword>
<protein>
    <submittedName>
        <fullName evidence="1">Uncharacterized protein</fullName>
    </submittedName>
</protein>
<dbReference type="AlphaFoldDB" id="A0A1Y6D1I0"/>
<gene>
    <name evidence="1" type="ORF">SAMN02949497_4197</name>
</gene>
<dbReference type="EMBL" id="FXAM01000001">
    <property type="protein sequence ID" value="SMF96789.1"/>
    <property type="molecule type" value="Genomic_DNA"/>
</dbReference>
<dbReference type="STRING" id="1760988.SAMN02949497_4197"/>
<dbReference type="Proteomes" id="UP000192923">
    <property type="component" value="Unassembled WGS sequence"/>
</dbReference>
<proteinExistence type="predicted"/>
<evidence type="ECO:0000313" key="2">
    <source>
        <dbReference type="Proteomes" id="UP000192923"/>
    </source>
</evidence>
<dbReference type="RefSeq" id="WP_085215648.1">
    <property type="nucleotide sequence ID" value="NZ_FXAM01000001.1"/>
</dbReference>
<evidence type="ECO:0000313" key="1">
    <source>
        <dbReference type="EMBL" id="SMF96789.1"/>
    </source>
</evidence>